<protein>
    <submittedName>
        <fullName evidence="2">Uncharacterized protein</fullName>
    </submittedName>
</protein>
<accession>A0ABR4DKX6</accession>
<reference evidence="2 3" key="1">
    <citation type="journal article" date="2024" name="Commun. Biol.">
        <title>Comparative genomic analysis of thermophilic fungi reveals convergent evolutionary adaptations and gene losses.</title>
        <authorList>
            <person name="Steindorff A.S."/>
            <person name="Aguilar-Pontes M.V."/>
            <person name="Robinson A.J."/>
            <person name="Andreopoulos B."/>
            <person name="LaButti K."/>
            <person name="Kuo A."/>
            <person name="Mondo S."/>
            <person name="Riley R."/>
            <person name="Otillar R."/>
            <person name="Haridas S."/>
            <person name="Lipzen A."/>
            <person name="Grimwood J."/>
            <person name="Schmutz J."/>
            <person name="Clum A."/>
            <person name="Reid I.D."/>
            <person name="Moisan M.C."/>
            <person name="Butler G."/>
            <person name="Nguyen T.T.M."/>
            <person name="Dewar K."/>
            <person name="Conant G."/>
            <person name="Drula E."/>
            <person name="Henrissat B."/>
            <person name="Hansel C."/>
            <person name="Singer S."/>
            <person name="Hutchinson M.I."/>
            <person name="de Vries R.P."/>
            <person name="Natvig D.O."/>
            <person name="Powell A.J."/>
            <person name="Tsang A."/>
            <person name="Grigoriev I.V."/>
        </authorList>
    </citation>
    <scope>NUCLEOTIDE SEQUENCE [LARGE SCALE GENOMIC DNA]</scope>
    <source>
        <strain evidence="2 3">ATCC 22073</strain>
    </source>
</reference>
<evidence type="ECO:0000313" key="3">
    <source>
        <dbReference type="Proteomes" id="UP001600064"/>
    </source>
</evidence>
<keyword evidence="3" id="KW-1185">Reference proteome</keyword>
<feature type="region of interest" description="Disordered" evidence="1">
    <location>
        <begin position="1"/>
        <end position="41"/>
    </location>
</feature>
<proteinExistence type="predicted"/>
<organism evidence="2 3">
    <name type="scientific">Remersonia thermophila</name>
    <dbReference type="NCBI Taxonomy" id="72144"/>
    <lineage>
        <taxon>Eukaryota</taxon>
        <taxon>Fungi</taxon>
        <taxon>Dikarya</taxon>
        <taxon>Ascomycota</taxon>
        <taxon>Pezizomycotina</taxon>
        <taxon>Sordariomycetes</taxon>
        <taxon>Sordariomycetidae</taxon>
        <taxon>Sordariales</taxon>
        <taxon>Sordariales incertae sedis</taxon>
        <taxon>Remersonia</taxon>
    </lineage>
</organism>
<feature type="region of interest" description="Disordered" evidence="1">
    <location>
        <begin position="1110"/>
        <end position="1190"/>
    </location>
</feature>
<comment type="caution">
    <text evidence="2">The sequence shown here is derived from an EMBL/GenBank/DDBJ whole genome shotgun (WGS) entry which is preliminary data.</text>
</comment>
<evidence type="ECO:0000313" key="2">
    <source>
        <dbReference type="EMBL" id="KAL2271055.1"/>
    </source>
</evidence>
<dbReference type="RefSeq" id="XP_070869779.1">
    <property type="nucleotide sequence ID" value="XM_071010729.1"/>
</dbReference>
<gene>
    <name evidence="2" type="ORF">VTJ83DRAFT_426</name>
</gene>
<dbReference type="GeneID" id="98125373"/>
<feature type="compositionally biased region" description="Basic and acidic residues" evidence="1">
    <location>
        <begin position="1148"/>
        <end position="1157"/>
    </location>
</feature>
<sequence length="1190" mass="133113">MKRATAGRSRGRKGRGARHRPDWGHVSPKPQPDEGRRPFHPKGLKEIDWDFVDFLGDYASRDLECPPRFRAFLLDVVLQPHKVPGLELPEQVEYFLRNPCIRDFNPGPNFHERFREYALYSQVFPEPGTPFLDLPYVPIPEEYLPFGPLRLSENVNTTLPVIPEEDSETQAEVEDDKQQHQRPAEDERMAPGDPREEEEWAGPMSDGPRTSEGTGRERVSGAESPAATPGRLSSRAPSLGSDLATPQVLAFLDQEELRTRTGPDWEVDSWYKGVRQPPLAARLDTICKFLADEDVDRCIGWAVQFPAVLAYLEWLAHEDESQQLHNASPETKALYLDAVQKAEAHILFEKHHYSPTTIEFNPVPKFPLRSSRLNSLVDGQARRAPLSASAADRRCLLPKRATPRPIGPVNAMPNTSAARRGYDDFLENVESWWKPVAGPKPSRIPSKTEAREDKQNLVYIDDHKFREVVRNGFRSRIQADPETGDGILHDDDDAAPAPSGSQGWASARGACRAGLQQGLRALASKPPLEPDAPRRHLIFPLPAAALRKAVQQADGVQWIPPSVDLKRFAGSLEPLAWTVWYRDRLRIIRDRRARAFAQVTEAHRDDASWTPLPLGVVTGGPFAWRKLGRRQAASQDARKSALSTYRLLKAAYQKEPRDLLRDVLDVLRRAMSGEFDDGRLPPGVALADDEWVASGGAKVPCWPDAWEVRFLEFLATESASRKSLHGRFLPDTPKDKYRLFQLFARKVKKLLDDRNPEGLFSKHDAVVTVEELLEALHAGKDSSAVAKHEFPPHDACAWLDRLAATGHVRFTLDMSCYGIVRRPVADYFPEHRVHWPVAGVENRSRPYYGPAFIAPWSRIAKHGAPPTARGSNIWNFFVSIAFRLGLAYASVLKEEASGASPLAASPARRLRASLDEFRAALAALPGENPELAAEELASARAAILRELAANDSMPAPARRAKAYRAETGEAVDVLVRDVHWDWASPRARGDAERRRRRYWSVNRWPAGVGYLTERAERAVREDEDLDPRATADPAAADPTTDWWYTRPKLKPYGLDRTQYRRGPAVFPIGDTRLQREVIKEMITQKVAAALGMPPEEPTWRDKLAELNPFKRPKPASLIGPSRLPSVDPKLVPVSVDPEGQAPTRGLRSIRDVGAEKDDGSDDDVDDDDDQGARRQGIQVEAPDVAMTGMS</sequence>
<feature type="compositionally biased region" description="Acidic residues" evidence="1">
    <location>
        <begin position="1158"/>
        <end position="1169"/>
    </location>
</feature>
<feature type="compositionally biased region" description="Basic and acidic residues" evidence="1">
    <location>
        <begin position="176"/>
        <end position="194"/>
    </location>
</feature>
<feature type="compositionally biased region" description="Basic and acidic residues" evidence="1">
    <location>
        <begin position="31"/>
        <end position="41"/>
    </location>
</feature>
<feature type="compositionally biased region" description="Acidic residues" evidence="1">
    <location>
        <begin position="163"/>
        <end position="175"/>
    </location>
</feature>
<evidence type="ECO:0000256" key="1">
    <source>
        <dbReference type="SAM" id="MobiDB-lite"/>
    </source>
</evidence>
<feature type="region of interest" description="Disordered" evidence="1">
    <location>
        <begin position="163"/>
        <end position="241"/>
    </location>
</feature>
<name>A0ABR4DKX6_9PEZI</name>
<feature type="compositionally biased region" description="Basic residues" evidence="1">
    <location>
        <begin position="1"/>
        <end position="18"/>
    </location>
</feature>
<dbReference type="EMBL" id="JAZGUE010000001">
    <property type="protein sequence ID" value="KAL2271055.1"/>
    <property type="molecule type" value="Genomic_DNA"/>
</dbReference>
<dbReference type="Proteomes" id="UP001600064">
    <property type="component" value="Unassembled WGS sequence"/>
</dbReference>
<feature type="region of interest" description="Disordered" evidence="1">
    <location>
        <begin position="477"/>
        <end position="508"/>
    </location>
</feature>